<dbReference type="Proteomes" id="UP000266328">
    <property type="component" value="Unassembled WGS sequence"/>
</dbReference>
<evidence type="ECO:0000313" key="11">
    <source>
        <dbReference type="Proteomes" id="UP000266328"/>
    </source>
</evidence>
<evidence type="ECO:0000256" key="1">
    <source>
        <dbReference type="ARBA" id="ARBA00001933"/>
    </source>
</evidence>
<organism evidence="10 11">
    <name type="scientific">Candidatus Cryosericum terrychapinii</name>
    <dbReference type="NCBI Taxonomy" id="2290919"/>
    <lineage>
        <taxon>Bacteria</taxon>
        <taxon>Pseudomonadati</taxon>
        <taxon>Caldisericota/Cryosericota group</taxon>
        <taxon>Candidatus Cryosericota</taxon>
        <taxon>Candidatus Cryosericia</taxon>
        <taxon>Candidatus Cryosericales</taxon>
        <taxon>Candidatus Cryosericaceae</taxon>
        <taxon>Candidatus Cryosericum</taxon>
    </lineage>
</organism>
<dbReference type="GO" id="GO:0046872">
    <property type="term" value="F:metal ion binding"/>
    <property type="evidence" value="ECO:0007669"/>
    <property type="project" value="UniProtKB-KW"/>
</dbReference>
<comment type="similarity">
    <text evidence="2">Belongs to the class-V pyridoxal-phosphate-dependent aminotransferase family. NifS/IscS subfamily.</text>
</comment>
<accession>A0A398CWJ8</accession>
<dbReference type="Gene3D" id="3.90.1150.10">
    <property type="entry name" value="Aspartate Aminotransferase, domain 1"/>
    <property type="match status" value="1"/>
</dbReference>
<proteinExistence type="inferred from homology"/>
<dbReference type="GO" id="GO:0031071">
    <property type="term" value="F:cysteine desulfurase activity"/>
    <property type="evidence" value="ECO:0007669"/>
    <property type="project" value="UniProtKB-EC"/>
</dbReference>
<dbReference type="EMBL" id="QXIS01000034">
    <property type="protein sequence ID" value="RIE05629.1"/>
    <property type="molecule type" value="Genomic_DNA"/>
</dbReference>
<reference evidence="10 11" key="1">
    <citation type="submission" date="2018-09" db="EMBL/GenBank/DDBJ databases">
        <title>Discovery and Ecogenomic Context for Candidatus Cryosericales, a Global Caldiserica Order Active in Thawing Permafrost.</title>
        <authorList>
            <person name="Martinez M.A."/>
            <person name="Woodcroft B.J."/>
            <person name="Ignacio Espinoza J.C."/>
            <person name="Zayed A."/>
            <person name="Singleton C.M."/>
            <person name="Boyd J."/>
            <person name="Li Y.-F."/>
            <person name="Purvine S."/>
            <person name="Maughan H."/>
            <person name="Hodgkins S.B."/>
            <person name="Anderson D."/>
            <person name="Sederholm M."/>
            <person name="Temperton B."/>
            <person name="Saleska S.R."/>
            <person name="Tyson G.W."/>
            <person name="Rich V.I."/>
        </authorList>
    </citation>
    <scope>NUCLEOTIDE SEQUENCE [LARGE SCALE GENOMIC DNA]</scope>
    <source>
        <strain evidence="10 11">SMC7</strain>
    </source>
</reference>
<dbReference type="Gene3D" id="3.40.640.10">
    <property type="entry name" value="Type I PLP-dependent aspartate aminotransferase-like (Major domain)"/>
    <property type="match status" value="1"/>
</dbReference>
<evidence type="ECO:0000313" key="10">
    <source>
        <dbReference type="EMBL" id="RIE05629.1"/>
    </source>
</evidence>
<evidence type="ECO:0000256" key="2">
    <source>
        <dbReference type="ARBA" id="ARBA00006490"/>
    </source>
</evidence>
<protein>
    <submittedName>
        <fullName evidence="10">Cysteine desulfurase</fullName>
    </submittedName>
</protein>
<dbReference type="InterPro" id="IPR015422">
    <property type="entry name" value="PyrdxlP-dep_Trfase_small"/>
</dbReference>
<evidence type="ECO:0000256" key="8">
    <source>
        <dbReference type="ARBA" id="ARBA00050776"/>
    </source>
</evidence>
<dbReference type="InterPro" id="IPR015421">
    <property type="entry name" value="PyrdxlP-dep_Trfase_major"/>
</dbReference>
<sequence length="393" mass="42420">MVYLDNFRSTMVAPEVWAAMRTAAIDEYAVPAAFTQCGTGAAELVERAQNRLAAAIGASQNEVVFTGSGTEAINIALWGSTWAQAVDKPEIVTSEIEYPATLAVYKALEKEGYQAHYIKVDGEGKYDLNQLSSVLNEHTAMVSLMGVNHMIGTIEPLAEAGAIIADASQHVGRRIPYHVDFASALQTQRLDVDAVKADLVSFSSNKIHGPKGVGALYVRKGTKIRPITFGSESYSPLVPGTPNTMGIAGFDKAVELLYATFDKDVEYMLGLMNRLATGIREHIPYILLNGPDGAGRAASHLCYSFLFIEGEAIMMFLDMDGIVVDTGSACAAATLKPNYILMAIGRNHEQAHGSIRFTLSRYNTEADVDTALAKLVPIVERLRAQSTIRPAAQ</sequence>
<evidence type="ECO:0000256" key="5">
    <source>
        <dbReference type="ARBA" id="ARBA00022898"/>
    </source>
</evidence>
<dbReference type="Pfam" id="PF00266">
    <property type="entry name" value="Aminotran_5"/>
    <property type="match status" value="1"/>
</dbReference>
<dbReference type="PIRSF" id="PIRSF005572">
    <property type="entry name" value="NifS"/>
    <property type="match status" value="1"/>
</dbReference>
<dbReference type="InterPro" id="IPR000192">
    <property type="entry name" value="Aminotrans_V_dom"/>
</dbReference>
<evidence type="ECO:0000256" key="7">
    <source>
        <dbReference type="ARBA" id="ARBA00023014"/>
    </source>
</evidence>
<dbReference type="InterPro" id="IPR015424">
    <property type="entry name" value="PyrdxlP-dep_Trfase"/>
</dbReference>
<gene>
    <name evidence="10" type="ORF">SMC7_06765</name>
</gene>
<evidence type="ECO:0000259" key="9">
    <source>
        <dbReference type="Pfam" id="PF00266"/>
    </source>
</evidence>
<dbReference type="SUPFAM" id="SSF53383">
    <property type="entry name" value="PLP-dependent transferases"/>
    <property type="match status" value="1"/>
</dbReference>
<dbReference type="GO" id="GO:0051536">
    <property type="term" value="F:iron-sulfur cluster binding"/>
    <property type="evidence" value="ECO:0007669"/>
    <property type="project" value="UniProtKB-KW"/>
</dbReference>
<dbReference type="PANTHER" id="PTHR11601:SF34">
    <property type="entry name" value="CYSTEINE DESULFURASE"/>
    <property type="match status" value="1"/>
</dbReference>
<dbReference type="OrthoDB" id="9808002at2"/>
<comment type="catalytic activity">
    <reaction evidence="8">
        <text>(sulfur carrier)-H + L-cysteine = (sulfur carrier)-SH + L-alanine</text>
        <dbReference type="Rhea" id="RHEA:43892"/>
        <dbReference type="Rhea" id="RHEA-COMP:14737"/>
        <dbReference type="Rhea" id="RHEA-COMP:14739"/>
        <dbReference type="ChEBI" id="CHEBI:29917"/>
        <dbReference type="ChEBI" id="CHEBI:35235"/>
        <dbReference type="ChEBI" id="CHEBI:57972"/>
        <dbReference type="ChEBI" id="CHEBI:64428"/>
        <dbReference type="EC" id="2.8.1.7"/>
    </reaction>
</comment>
<feature type="domain" description="Aminotransferase class V" evidence="9">
    <location>
        <begin position="2"/>
        <end position="369"/>
    </location>
</feature>
<keyword evidence="11" id="KW-1185">Reference proteome</keyword>
<keyword evidence="7" id="KW-0411">Iron-sulfur</keyword>
<dbReference type="InterPro" id="IPR016454">
    <property type="entry name" value="Cysteine_dSase"/>
</dbReference>
<name>A0A398CWJ8_9BACT</name>
<dbReference type="RefSeq" id="WP_119089587.1">
    <property type="nucleotide sequence ID" value="NZ_QXIS01000034.1"/>
</dbReference>
<keyword evidence="3" id="KW-0808">Transferase</keyword>
<comment type="cofactor">
    <cofactor evidence="1">
        <name>pyridoxal 5'-phosphate</name>
        <dbReference type="ChEBI" id="CHEBI:597326"/>
    </cofactor>
</comment>
<keyword evidence="6" id="KW-0408">Iron</keyword>
<dbReference type="AlphaFoldDB" id="A0A398CWJ8"/>
<keyword evidence="5" id="KW-0663">Pyridoxal phosphate</keyword>
<comment type="caution">
    <text evidence="10">The sequence shown here is derived from an EMBL/GenBank/DDBJ whole genome shotgun (WGS) entry which is preliminary data.</text>
</comment>
<dbReference type="PANTHER" id="PTHR11601">
    <property type="entry name" value="CYSTEINE DESULFURYLASE FAMILY MEMBER"/>
    <property type="match status" value="1"/>
</dbReference>
<evidence type="ECO:0000256" key="4">
    <source>
        <dbReference type="ARBA" id="ARBA00022723"/>
    </source>
</evidence>
<evidence type="ECO:0000256" key="6">
    <source>
        <dbReference type="ARBA" id="ARBA00023004"/>
    </source>
</evidence>
<evidence type="ECO:0000256" key="3">
    <source>
        <dbReference type="ARBA" id="ARBA00022679"/>
    </source>
</evidence>
<keyword evidence="4" id="KW-0479">Metal-binding</keyword>
<dbReference type="Gene3D" id="1.10.260.50">
    <property type="match status" value="1"/>
</dbReference>